<keyword evidence="2" id="KW-0813">Transport</keyword>
<dbReference type="PROSITE" id="PS00221">
    <property type="entry name" value="MIP"/>
    <property type="match status" value="1"/>
</dbReference>
<gene>
    <name evidence="7" type="ORF">BG20_I0883</name>
</gene>
<protein>
    <submittedName>
        <fullName evidence="7">MIP family channel protein</fullName>
    </submittedName>
</protein>
<dbReference type="OrthoDB" id="36050at2157"/>
<dbReference type="PANTHER" id="PTHR45724:SF13">
    <property type="entry name" value="AQUAPORIN NIP1-1-RELATED"/>
    <property type="match status" value="1"/>
</dbReference>
<sequence>MGYSNLQIFIVELIGTFILVVFATGSIVYDTQTGGTLGIAFAAVAPFIALIIGVYSFGKISLAHFNPAVTIGYFITGHISKIQVLYYFAAEIIGALLGSLFVQSFIGTSANLGANAPNYDFPLFLIFSIEVLASALLMAVIFTVVYTKGLKGFSGIAIGGIVGLDIFFLAFISGASMNPARAFAPALLSGTLDDLWLYWTAPFVGTMIIAFLFRKKFALQK</sequence>
<dbReference type="GO" id="GO:0016020">
    <property type="term" value="C:membrane"/>
    <property type="evidence" value="ECO:0007669"/>
    <property type="project" value="UniProtKB-SubCell"/>
</dbReference>
<dbReference type="InterPro" id="IPR034294">
    <property type="entry name" value="Aquaporin_transptr"/>
</dbReference>
<dbReference type="PRINTS" id="PR00783">
    <property type="entry name" value="MINTRINSICP"/>
</dbReference>
<name>S2E0W3_9ARCH</name>
<dbReference type="Gene3D" id="1.20.1080.10">
    <property type="entry name" value="Glycerol uptake facilitator protein"/>
    <property type="match status" value="1"/>
</dbReference>
<dbReference type="Proteomes" id="UP000014065">
    <property type="component" value="Unassembled WGS sequence"/>
</dbReference>
<dbReference type="EMBL" id="AHJG01000237">
    <property type="protein sequence ID" value="EPA04985.1"/>
    <property type="molecule type" value="Genomic_DNA"/>
</dbReference>
<comment type="caution">
    <text evidence="7">The sequence shown here is derived from an EMBL/GenBank/DDBJ whole genome shotgun (WGS) entry which is preliminary data.</text>
</comment>
<dbReference type="AlphaFoldDB" id="S2E0W3"/>
<evidence type="ECO:0000256" key="2">
    <source>
        <dbReference type="ARBA" id="ARBA00022448"/>
    </source>
</evidence>
<feature type="transmembrane region" description="Helical" evidence="6">
    <location>
        <begin position="84"/>
        <end position="106"/>
    </location>
</feature>
<dbReference type="RefSeq" id="WP_010193600.1">
    <property type="nucleotide sequence ID" value="NZ_AHJG01000237.1"/>
</dbReference>
<dbReference type="GO" id="GO:0015267">
    <property type="term" value="F:channel activity"/>
    <property type="evidence" value="ECO:0007669"/>
    <property type="project" value="InterPro"/>
</dbReference>
<keyword evidence="5 6" id="KW-0472">Membrane</keyword>
<proteinExistence type="predicted"/>
<feature type="transmembrane region" description="Helical" evidence="6">
    <location>
        <begin position="121"/>
        <end position="146"/>
    </location>
</feature>
<dbReference type="InterPro" id="IPR000425">
    <property type="entry name" value="MIP"/>
</dbReference>
<feature type="transmembrane region" description="Helical" evidence="6">
    <location>
        <begin position="153"/>
        <end position="175"/>
    </location>
</feature>
<dbReference type="Pfam" id="PF00230">
    <property type="entry name" value="MIP"/>
    <property type="match status" value="1"/>
</dbReference>
<keyword evidence="8" id="KW-1185">Reference proteome</keyword>
<dbReference type="SUPFAM" id="SSF81338">
    <property type="entry name" value="Aquaporin-like"/>
    <property type="match status" value="1"/>
</dbReference>
<comment type="subcellular location">
    <subcellularLocation>
        <location evidence="1">Membrane</location>
        <topology evidence="1">Multi-pass membrane protein</topology>
    </subcellularLocation>
</comment>
<organism evidence="7 8">
    <name type="scientific">Candidatus Nitrosarchaeum limnium BG20</name>
    <dbReference type="NCBI Taxonomy" id="859192"/>
    <lineage>
        <taxon>Archaea</taxon>
        <taxon>Nitrososphaerota</taxon>
        <taxon>Nitrososphaeria</taxon>
        <taxon>Nitrosopumilales</taxon>
        <taxon>Nitrosopumilaceae</taxon>
        <taxon>Nitrosarchaeum</taxon>
    </lineage>
</organism>
<feature type="transmembrane region" description="Helical" evidence="6">
    <location>
        <begin position="195"/>
        <end position="213"/>
    </location>
</feature>
<dbReference type="InterPro" id="IPR022357">
    <property type="entry name" value="MIP_CS"/>
</dbReference>
<dbReference type="PANTHER" id="PTHR45724">
    <property type="entry name" value="AQUAPORIN NIP2-1"/>
    <property type="match status" value="1"/>
</dbReference>
<evidence type="ECO:0000256" key="4">
    <source>
        <dbReference type="ARBA" id="ARBA00022989"/>
    </source>
</evidence>
<keyword evidence="4 6" id="KW-1133">Transmembrane helix</keyword>
<accession>S2E0W3</accession>
<evidence type="ECO:0000256" key="1">
    <source>
        <dbReference type="ARBA" id="ARBA00004141"/>
    </source>
</evidence>
<dbReference type="PATRIC" id="fig|859192.6.peg.1735"/>
<evidence type="ECO:0000256" key="6">
    <source>
        <dbReference type="SAM" id="Phobius"/>
    </source>
</evidence>
<evidence type="ECO:0000313" key="8">
    <source>
        <dbReference type="Proteomes" id="UP000014065"/>
    </source>
</evidence>
<evidence type="ECO:0000256" key="5">
    <source>
        <dbReference type="ARBA" id="ARBA00023136"/>
    </source>
</evidence>
<feature type="transmembrane region" description="Helical" evidence="6">
    <location>
        <begin position="9"/>
        <end position="29"/>
    </location>
</feature>
<reference evidence="7 8" key="1">
    <citation type="journal article" date="2012" name="J. Bacteriol.">
        <title>Genome Sequence of "Candidatus Nitrosoarchaeum limnia" BG20, a Low-Salinity Ammonia-Oxidizing Archaeon from the San Francisco Bay Estuary.</title>
        <authorList>
            <person name="Mosier A.C."/>
            <person name="Allen E.E."/>
            <person name="Kim M."/>
            <person name="Ferriera S."/>
            <person name="Francis C.A."/>
        </authorList>
    </citation>
    <scope>NUCLEOTIDE SEQUENCE [LARGE SCALE GENOMIC DNA]</scope>
    <source>
        <strain evidence="7 8">BG20</strain>
    </source>
</reference>
<feature type="transmembrane region" description="Helical" evidence="6">
    <location>
        <begin position="35"/>
        <end position="57"/>
    </location>
</feature>
<evidence type="ECO:0000313" key="7">
    <source>
        <dbReference type="EMBL" id="EPA04985.1"/>
    </source>
</evidence>
<dbReference type="InterPro" id="IPR023271">
    <property type="entry name" value="Aquaporin-like"/>
</dbReference>
<evidence type="ECO:0000256" key="3">
    <source>
        <dbReference type="ARBA" id="ARBA00022692"/>
    </source>
</evidence>
<keyword evidence="3 6" id="KW-0812">Transmembrane</keyword>